<gene>
    <name evidence="2" type="ORF">BDQ12DRAFT_64726</name>
</gene>
<dbReference type="AlphaFoldDB" id="A0A5C3LH50"/>
<organism evidence="2 3">
    <name type="scientific">Crucibulum laeve</name>
    <dbReference type="NCBI Taxonomy" id="68775"/>
    <lineage>
        <taxon>Eukaryota</taxon>
        <taxon>Fungi</taxon>
        <taxon>Dikarya</taxon>
        <taxon>Basidiomycota</taxon>
        <taxon>Agaricomycotina</taxon>
        <taxon>Agaricomycetes</taxon>
        <taxon>Agaricomycetidae</taxon>
        <taxon>Agaricales</taxon>
        <taxon>Agaricineae</taxon>
        <taxon>Nidulariaceae</taxon>
        <taxon>Crucibulum</taxon>
    </lineage>
</organism>
<proteinExistence type="predicted"/>
<evidence type="ECO:0000313" key="2">
    <source>
        <dbReference type="EMBL" id="TFK32032.1"/>
    </source>
</evidence>
<reference evidence="2 3" key="1">
    <citation type="journal article" date="2019" name="Nat. Ecol. Evol.">
        <title>Megaphylogeny resolves global patterns of mushroom evolution.</title>
        <authorList>
            <person name="Varga T."/>
            <person name="Krizsan K."/>
            <person name="Foldi C."/>
            <person name="Dima B."/>
            <person name="Sanchez-Garcia M."/>
            <person name="Sanchez-Ramirez S."/>
            <person name="Szollosi G.J."/>
            <person name="Szarkandi J.G."/>
            <person name="Papp V."/>
            <person name="Albert L."/>
            <person name="Andreopoulos W."/>
            <person name="Angelini C."/>
            <person name="Antonin V."/>
            <person name="Barry K.W."/>
            <person name="Bougher N.L."/>
            <person name="Buchanan P."/>
            <person name="Buyck B."/>
            <person name="Bense V."/>
            <person name="Catcheside P."/>
            <person name="Chovatia M."/>
            <person name="Cooper J."/>
            <person name="Damon W."/>
            <person name="Desjardin D."/>
            <person name="Finy P."/>
            <person name="Geml J."/>
            <person name="Haridas S."/>
            <person name="Hughes K."/>
            <person name="Justo A."/>
            <person name="Karasinski D."/>
            <person name="Kautmanova I."/>
            <person name="Kiss B."/>
            <person name="Kocsube S."/>
            <person name="Kotiranta H."/>
            <person name="LaButti K.M."/>
            <person name="Lechner B.E."/>
            <person name="Liimatainen K."/>
            <person name="Lipzen A."/>
            <person name="Lukacs Z."/>
            <person name="Mihaltcheva S."/>
            <person name="Morgado L.N."/>
            <person name="Niskanen T."/>
            <person name="Noordeloos M.E."/>
            <person name="Ohm R.A."/>
            <person name="Ortiz-Santana B."/>
            <person name="Ovrebo C."/>
            <person name="Racz N."/>
            <person name="Riley R."/>
            <person name="Savchenko A."/>
            <person name="Shiryaev A."/>
            <person name="Soop K."/>
            <person name="Spirin V."/>
            <person name="Szebenyi C."/>
            <person name="Tomsovsky M."/>
            <person name="Tulloss R.E."/>
            <person name="Uehling J."/>
            <person name="Grigoriev I.V."/>
            <person name="Vagvolgyi C."/>
            <person name="Papp T."/>
            <person name="Martin F.M."/>
            <person name="Miettinen O."/>
            <person name="Hibbett D.S."/>
            <person name="Nagy L.G."/>
        </authorList>
    </citation>
    <scope>NUCLEOTIDE SEQUENCE [LARGE SCALE GENOMIC DNA]</scope>
    <source>
        <strain evidence="2 3">CBS 166.37</strain>
    </source>
</reference>
<sequence>MGLFSRKHDTPATHESAATHSGRHGVPPTTGTMGTGNTTTAPMGTGMHGGAPMTGAGSGMNGPGMGNTGTGMVGHNEPGYGGNNFEGRHGQFDQGAGGQFNHSSGINDPYGSAGVGHQSALPPTGALNDHNQSRGGTGARMTGKVESAIGSMVGSNALKAKGLQKEQEANNIKLQGQELAEAERLEREALMRRERAVGHGAHPENKHLGAGMNNNNLGRTGPGSYN</sequence>
<feature type="region of interest" description="Disordered" evidence="1">
    <location>
        <begin position="1"/>
        <end position="71"/>
    </location>
</feature>
<dbReference type="STRING" id="68775.A0A5C3LH50"/>
<name>A0A5C3LH50_9AGAR</name>
<feature type="compositionally biased region" description="Gly residues" evidence="1">
    <location>
        <begin position="56"/>
        <end position="71"/>
    </location>
</feature>
<feature type="compositionally biased region" description="Basic and acidic residues" evidence="1">
    <location>
        <begin position="195"/>
        <end position="207"/>
    </location>
</feature>
<feature type="region of interest" description="Disordered" evidence="1">
    <location>
        <begin position="121"/>
        <end position="140"/>
    </location>
</feature>
<evidence type="ECO:0000256" key="1">
    <source>
        <dbReference type="SAM" id="MobiDB-lite"/>
    </source>
</evidence>
<dbReference type="EMBL" id="ML213690">
    <property type="protein sequence ID" value="TFK32032.1"/>
    <property type="molecule type" value="Genomic_DNA"/>
</dbReference>
<feature type="compositionally biased region" description="Low complexity" evidence="1">
    <location>
        <begin position="25"/>
        <end position="45"/>
    </location>
</feature>
<dbReference type="Proteomes" id="UP000308652">
    <property type="component" value="Unassembled WGS sequence"/>
</dbReference>
<feature type="compositionally biased region" description="Basic and acidic residues" evidence="1">
    <location>
        <begin position="1"/>
        <end position="12"/>
    </location>
</feature>
<protein>
    <recommendedName>
        <fullName evidence="4">CsbD-like domain-containing protein</fullName>
    </recommendedName>
</protein>
<accession>A0A5C3LH50</accession>
<feature type="compositionally biased region" description="Polar residues" evidence="1">
    <location>
        <begin position="212"/>
        <end position="226"/>
    </location>
</feature>
<keyword evidence="3" id="KW-1185">Reference proteome</keyword>
<evidence type="ECO:0008006" key="4">
    <source>
        <dbReference type="Google" id="ProtNLM"/>
    </source>
</evidence>
<evidence type="ECO:0000313" key="3">
    <source>
        <dbReference type="Proteomes" id="UP000308652"/>
    </source>
</evidence>
<dbReference type="OrthoDB" id="2590620at2759"/>
<feature type="region of interest" description="Disordered" evidence="1">
    <location>
        <begin position="195"/>
        <end position="226"/>
    </location>
</feature>